<proteinExistence type="predicted"/>
<dbReference type="Pfam" id="PF00078">
    <property type="entry name" value="RVT_1"/>
    <property type="match status" value="1"/>
</dbReference>
<dbReference type="EMBL" id="JANJYJ010000003">
    <property type="protein sequence ID" value="KAK3221908.1"/>
    <property type="molecule type" value="Genomic_DNA"/>
</dbReference>
<sequence>MLMKDFIKSSDEQAWLVVKKDFTSASLIFDGVVSPKPKCSLSMNEVYLEKLKLLVLFDIHSGETIKGMEEELAFMKAKEFCNLHGDLSDLSFVDEQVQSPTTKGKSLRNKRISKAKSSKVKCKIKKSKEHSPSPLDSNLRTLEKELISCYTMTLKAEEDLLRQKSRIQWLKAGDRNSSYFFKAINGKRNRSKIHTTTGDVGSLIEGDILVKIEAIRHFQTILGYSRPVSHGSGTTLSNIIDKVISNRQADFMGRDVTDDEIREVCFSLHPNKAPGPDGFNAHFFKITWDIVGEDFINAIQEFFRSGLLLKELNATILALVPKVPNPSKMKDFRPISCCNTLYKIIAKIIANRIKPCLPDIISPSQSAFVAGRCIGDNILLVQELMRNYHKNASCPRLALKMDLMKAFDMVDWGFLLETLAAFHFPPKVIIWIKACLTTPKFSISINGEVVGFFSGKRGLRQGDPMSPYLFVIAMEVLSKILAKCIEDFPSFKFHWRCDKIKLSHICFADDLIMLCHGSLSSARVIKAALDEFSLLSGLHVNHAKSNIFNSGVSHTINQQLINLFGYTVGSLPIRYLGIPIISSRLRLRDWSPLWTESQEDLLLG</sequence>
<protein>
    <recommendedName>
        <fullName evidence="1">Reverse transcriptase domain-containing protein</fullName>
    </recommendedName>
</protein>
<comment type="caution">
    <text evidence="2">The sequence shown here is derived from an EMBL/GenBank/DDBJ whole genome shotgun (WGS) entry which is preliminary data.</text>
</comment>
<name>A0AAE0APN0_9ROSI</name>
<organism evidence="2 3">
    <name type="scientific">Dipteronia sinensis</name>
    <dbReference type="NCBI Taxonomy" id="43782"/>
    <lineage>
        <taxon>Eukaryota</taxon>
        <taxon>Viridiplantae</taxon>
        <taxon>Streptophyta</taxon>
        <taxon>Embryophyta</taxon>
        <taxon>Tracheophyta</taxon>
        <taxon>Spermatophyta</taxon>
        <taxon>Magnoliopsida</taxon>
        <taxon>eudicotyledons</taxon>
        <taxon>Gunneridae</taxon>
        <taxon>Pentapetalae</taxon>
        <taxon>rosids</taxon>
        <taxon>malvids</taxon>
        <taxon>Sapindales</taxon>
        <taxon>Sapindaceae</taxon>
        <taxon>Hippocastanoideae</taxon>
        <taxon>Acereae</taxon>
        <taxon>Dipteronia</taxon>
    </lineage>
</organism>
<evidence type="ECO:0000259" key="1">
    <source>
        <dbReference type="PROSITE" id="PS50878"/>
    </source>
</evidence>
<dbReference type="CDD" id="cd01650">
    <property type="entry name" value="RT_nLTR_like"/>
    <property type="match status" value="1"/>
</dbReference>
<dbReference type="PANTHER" id="PTHR46890">
    <property type="entry name" value="NON-LTR RETROLELEMENT REVERSE TRANSCRIPTASE-LIKE PROTEIN-RELATED"/>
    <property type="match status" value="1"/>
</dbReference>
<keyword evidence="3" id="KW-1185">Reference proteome</keyword>
<feature type="domain" description="Reverse transcriptase" evidence="1">
    <location>
        <begin position="301"/>
        <end position="568"/>
    </location>
</feature>
<accession>A0AAE0APN0</accession>
<dbReference type="PROSITE" id="PS50878">
    <property type="entry name" value="RT_POL"/>
    <property type="match status" value="1"/>
</dbReference>
<reference evidence="2" key="1">
    <citation type="journal article" date="2023" name="Plant J.">
        <title>Genome sequences and population genomics provide insights into the demographic history, inbreeding, and mutation load of two 'living fossil' tree species of Dipteronia.</title>
        <authorList>
            <person name="Feng Y."/>
            <person name="Comes H.P."/>
            <person name="Chen J."/>
            <person name="Zhu S."/>
            <person name="Lu R."/>
            <person name="Zhang X."/>
            <person name="Li P."/>
            <person name="Qiu J."/>
            <person name="Olsen K.M."/>
            <person name="Qiu Y."/>
        </authorList>
    </citation>
    <scope>NUCLEOTIDE SEQUENCE</scope>
    <source>
        <strain evidence="2">NBL</strain>
    </source>
</reference>
<dbReference type="Proteomes" id="UP001281410">
    <property type="component" value="Unassembled WGS sequence"/>
</dbReference>
<evidence type="ECO:0000313" key="3">
    <source>
        <dbReference type="Proteomes" id="UP001281410"/>
    </source>
</evidence>
<evidence type="ECO:0000313" key="2">
    <source>
        <dbReference type="EMBL" id="KAK3221908.1"/>
    </source>
</evidence>
<dbReference type="SUPFAM" id="SSF56672">
    <property type="entry name" value="DNA/RNA polymerases"/>
    <property type="match status" value="1"/>
</dbReference>
<dbReference type="InterPro" id="IPR052343">
    <property type="entry name" value="Retrotransposon-Effector_Assoc"/>
</dbReference>
<gene>
    <name evidence="2" type="ORF">Dsin_008933</name>
</gene>
<dbReference type="AlphaFoldDB" id="A0AAE0APN0"/>
<dbReference type="InterPro" id="IPR000477">
    <property type="entry name" value="RT_dom"/>
</dbReference>
<dbReference type="PANTHER" id="PTHR46890:SF48">
    <property type="entry name" value="RNA-DIRECTED DNA POLYMERASE"/>
    <property type="match status" value="1"/>
</dbReference>
<dbReference type="InterPro" id="IPR043502">
    <property type="entry name" value="DNA/RNA_pol_sf"/>
</dbReference>